<dbReference type="SUPFAM" id="SSF81321">
    <property type="entry name" value="Family A G protein-coupled receptor-like"/>
    <property type="match status" value="1"/>
</dbReference>
<dbReference type="Pfam" id="PF10326">
    <property type="entry name" value="7TM_GPCR_Str"/>
    <property type="match status" value="1"/>
</dbReference>
<feature type="transmembrane region" description="Helical" evidence="1">
    <location>
        <begin position="89"/>
        <end position="112"/>
    </location>
</feature>
<reference evidence="2 3" key="1">
    <citation type="submission" date="2018-11" db="EMBL/GenBank/DDBJ databases">
        <authorList>
            <consortium name="Pathogen Informatics"/>
        </authorList>
    </citation>
    <scope>NUCLEOTIDE SEQUENCE [LARGE SCALE GENOMIC DNA]</scope>
</reference>
<evidence type="ECO:0000313" key="4">
    <source>
        <dbReference type="WBParaSite" id="HPBE_0001214501-mRNA-1"/>
    </source>
</evidence>
<feature type="transmembrane region" description="Helical" evidence="1">
    <location>
        <begin position="132"/>
        <end position="152"/>
    </location>
</feature>
<protein>
    <submittedName>
        <fullName evidence="4">Serpentine receptor class gamma</fullName>
    </submittedName>
</protein>
<evidence type="ECO:0000256" key="1">
    <source>
        <dbReference type="SAM" id="Phobius"/>
    </source>
</evidence>
<accession>A0A183FV53</accession>
<proteinExistence type="predicted"/>
<keyword evidence="3" id="KW-1185">Reference proteome</keyword>
<keyword evidence="1" id="KW-0812">Transmembrane</keyword>
<accession>A0A3P7YSI6</accession>
<dbReference type="GO" id="GO:0005886">
    <property type="term" value="C:plasma membrane"/>
    <property type="evidence" value="ECO:0007669"/>
    <property type="project" value="TreeGrafter"/>
</dbReference>
<gene>
    <name evidence="2" type="ORF">HPBE_LOCUS12146</name>
</gene>
<organism evidence="3 4">
    <name type="scientific">Heligmosomoides polygyrus</name>
    <name type="common">Parasitic roundworm</name>
    <dbReference type="NCBI Taxonomy" id="6339"/>
    <lineage>
        <taxon>Eukaryota</taxon>
        <taxon>Metazoa</taxon>
        <taxon>Ecdysozoa</taxon>
        <taxon>Nematoda</taxon>
        <taxon>Chromadorea</taxon>
        <taxon>Rhabditida</taxon>
        <taxon>Rhabditina</taxon>
        <taxon>Rhabditomorpha</taxon>
        <taxon>Strongyloidea</taxon>
        <taxon>Heligmosomidae</taxon>
        <taxon>Heligmosomoides</taxon>
    </lineage>
</organism>
<dbReference type="WBParaSite" id="HPBE_0001214501-mRNA-1">
    <property type="protein sequence ID" value="HPBE_0001214501-mRNA-1"/>
    <property type="gene ID" value="HPBE_0001214501"/>
</dbReference>
<feature type="transmembrane region" description="Helical" evidence="1">
    <location>
        <begin position="6"/>
        <end position="31"/>
    </location>
</feature>
<sequence>MSSAITYVEIFSNIVFGGSLLVNTFFIYIVYSKTKKGIGSYKYLMIWFAVINILYSFAEFISKPTIFVFGYSYIAYSKGYLTDYQNTGFYLLCFFMTMYGMNTAVLSLQFIYRYLFVCRHTFTFLIEEKRYIFMWIMAVLAWGATYGFITYYCFHPTAEYYKYARNFIMSELALSVEDMTFYSVFVYILKETYMILYWTLDENHRTVSRFCYVPLGGPKLAKESITSGLADKAKVTSGMGPVVLKA</sequence>
<dbReference type="AlphaFoldDB" id="A0A183FV53"/>
<feature type="transmembrane region" description="Helical" evidence="1">
    <location>
        <begin position="43"/>
        <end position="69"/>
    </location>
</feature>
<dbReference type="Proteomes" id="UP000050761">
    <property type="component" value="Unassembled WGS sequence"/>
</dbReference>
<dbReference type="OrthoDB" id="5792434at2759"/>
<dbReference type="InterPro" id="IPR019428">
    <property type="entry name" value="7TM_GPCR_serpentine_rcpt_Str"/>
</dbReference>
<evidence type="ECO:0000313" key="3">
    <source>
        <dbReference type="Proteomes" id="UP000050761"/>
    </source>
</evidence>
<dbReference type="GO" id="GO:0038022">
    <property type="term" value="F:G protein-coupled olfactory receptor activity"/>
    <property type="evidence" value="ECO:0007669"/>
    <property type="project" value="TreeGrafter"/>
</dbReference>
<name>A0A183FV53_HELPZ</name>
<dbReference type="EMBL" id="UZAH01027371">
    <property type="protein sequence ID" value="VDO91080.1"/>
    <property type="molecule type" value="Genomic_DNA"/>
</dbReference>
<dbReference type="PANTHER" id="PTHR22943">
    <property type="entry name" value="7-TRANSMEMBRANE DOMAIN RECEPTOR C.ELEGANS"/>
    <property type="match status" value="1"/>
</dbReference>
<reference evidence="4" key="2">
    <citation type="submission" date="2019-09" db="UniProtKB">
        <authorList>
            <consortium name="WormBaseParasite"/>
        </authorList>
    </citation>
    <scope>IDENTIFICATION</scope>
</reference>
<evidence type="ECO:0000313" key="2">
    <source>
        <dbReference type="EMBL" id="VDO91080.1"/>
    </source>
</evidence>
<keyword evidence="1" id="KW-0472">Membrane</keyword>
<dbReference type="GO" id="GO:0042048">
    <property type="term" value="P:olfactory behavior"/>
    <property type="evidence" value="ECO:0007669"/>
    <property type="project" value="TreeGrafter"/>
</dbReference>
<keyword evidence="1" id="KW-1133">Transmembrane helix</keyword>
<dbReference type="PANTHER" id="PTHR22943:SF77">
    <property type="entry name" value="SEVEN TM RECEPTOR"/>
    <property type="match status" value="1"/>
</dbReference>